<evidence type="ECO:0000256" key="1">
    <source>
        <dbReference type="SAM" id="MobiDB-lite"/>
    </source>
</evidence>
<reference evidence="3" key="1">
    <citation type="submission" date="2016-10" db="EMBL/GenBank/DDBJ databases">
        <authorList>
            <person name="Varghese N."/>
            <person name="Submissions S."/>
        </authorList>
    </citation>
    <scope>NUCLEOTIDE SEQUENCE [LARGE SCALE GENOMIC DNA]</scope>
    <source>
        <strain evidence="3">CGMCC 4.3568</strain>
    </source>
</reference>
<accession>A0A1I1C7T6</accession>
<feature type="region of interest" description="Disordered" evidence="1">
    <location>
        <begin position="123"/>
        <end position="151"/>
    </location>
</feature>
<feature type="compositionally biased region" description="Basic and acidic residues" evidence="1">
    <location>
        <begin position="123"/>
        <end position="132"/>
    </location>
</feature>
<dbReference type="AlphaFoldDB" id="A0A1I1C7T6"/>
<evidence type="ECO:0000313" key="3">
    <source>
        <dbReference type="Proteomes" id="UP000243799"/>
    </source>
</evidence>
<feature type="compositionally biased region" description="Polar residues" evidence="1">
    <location>
        <begin position="20"/>
        <end position="35"/>
    </location>
</feature>
<proteinExistence type="predicted"/>
<dbReference type="EMBL" id="FOKG01000020">
    <property type="protein sequence ID" value="SFB56820.1"/>
    <property type="molecule type" value="Genomic_DNA"/>
</dbReference>
<gene>
    <name evidence="2" type="ORF">SAMN05216266_12059</name>
</gene>
<organism evidence="2 3">
    <name type="scientific">Amycolatopsis marina</name>
    <dbReference type="NCBI Taxonomy" id="490629"/>
    <lineage>
        <taxon>Bacteria</taxon>
        <taxon>Bacillati</taxon>
        <taxon>Actinomycetota</taxon>
        <taxon>Actinomycetes</taxon>
        <taxon>Pseudonocardiales</taxon>
        <taxon>Pseudonocardiaceae</taxon>
        <taxon>Amycolatopsis</taxon>
    </lineage>
</organism>
<sequence>MDGHTRISVIGPGAAGGCMHTSSPTRSCPANSGNGKTARRGDSASHTVPPHTISTGSYNAHPPGNSTYLLPRPGPASGLPPAAQPPREQRITARETREFRKNGDGPAVVLTTATFDGRLRVTDSDLPREKPSQRAVPGQGLRIRSSDPRPTAGIQPCLSPGGRPHHMTALRQPRLAPVSTRRVVVVHPGPFPRSTSTPVGLRDVVGGLLVDRCGQQLIMVGVWARRYGRPGLGLPCRLAAHIVGSSVAGPE</sequence>
<feature type="region of interest" description="Disordered" evidence="1">
    <location>
        <begin position="1"/>
        <end position="65"/>
    </location>
</feature>
<protein>
    <submittedName>
        <fullName evidence="2">Uncharacterized protein</fullName>
    </submittedName>
</protein>
<dbReference type="STRING" id="490629.SAMN05216266_12059"/>
<dbReference type="PROSITE" id="PS51257">
    <property type="entry name" value="PROKAR_LIPOPROTEIN"/>
    <property type="match status" value="1"/>
</dbReference>
<evidence type="ECO:0000313" key="2">
    <source>
        <dbReference type="EMBL" id="SFB56820.1"/>
    </source>
</evidence>
<keyword evidence="3" id="KW-1185">Reference proteome</keyword>
<name>A0A1I1C7T6_9PSEU</name>
<feature type="compositionally biased region" description="Polar residues" evidence="1">
    <location>
        <begin position="52"/>
        <end position="65"/>
    </location>
</feature>
<dbReference type="Proteomes" id="UP000243799">
    <property type="component" value="Unassembled WGS sequence"/>
</dbReference>